<dbReference type="Gene3D" id="3.20.20.450">
    <property type="entry name" value="EAL domain"/>
    <property type="match status" value="1"/>
</dbReference>
<dbReference type="Proteomes" id="UP000018951">
    <property type="component" value="Unassembled WGS sequence"/>
</dbReference>
<dbReference type="SMART" id="SM00052">
    <property type="entry name" value="EAL"/>
    <property type="match status" value="1"/>
</dbReference>
<name>W2V328_9RICK</name>
<dbReference type="PANTHER" id="PTHR33121">
    <property type="entry name" value="CYCLIC DI-GMP PHOSPHODIESTERASE PDEF"/>
    <property type="match status" value="1"/>
</dbReference>
<dbReference type="AlphaFoldDB" id="W2V328"/>
<keyword evidence="3" id="KW-1185">Reference proteome</keyword>
<dbReference type="GO" id="GO:0071111">
    <property type="term" value="F:cyclic-guanylate-specific phosphodiesterase activity"/>
    <property type="evidence" value="ECO:0007669"/>
    <property type="project" value="InterPro"/>
</dbReference>
<dbReference type="PANTHER" id="PTHR33121:SF79">
    <property type="entry name" value="CYCLIC DI-GMP PHOSPHODIESTERASE PDED-RELATED"/>
    <property type="match status" value="1"/>
</dbReference>
<accession>W2V328</accession>
<dbReference type="InterPro" id="IPR001633">
    <property type="entry name" value="EAL_dom"/>
</dbReference>
<proteinExistence type="predicted"/>
<dbReference type="InterPro" id="IPR035919">
    <property type="entry name" value="EAL_sf"/>
</dbReference>
<feature type="domain" description="EAL" evidence="1">
    <location>
        <begin position="147"/>
        <end position="388"/>
    </location>
</feature>
<gene>
    <name evidence="2" type="ORF">P857_1042</name>
</gene>
<dbReference type="CDD" id="cd01948">
    <property type="entry name" value="EAL"/>
    <property type="match status" value="1"/>
</dbReference>
<evidence type="ECO:0000313" key="3">
    <source>
        <dbReference type="Proteomes" id="UP000018951"/>
    </source>
</evidence>
<dbReference type="PROSITE" id="PS50883">
    <property type="entry name" value="EAL"/>
    <property type="match status" value="1"/>
</dbReference>
<dbReference type="InterPro" id="IPR050706">
    <property type="entry name" value="Cyclic-di-GMP_PDE-like"/>
</dbReference>
<dbReference type="STRING" id="1401685.P857_1042"/>
<comment type="caution">
    <text evidence="2">The sequence shown here is derived from an EMBL/GenBank/DDBJ whole genome shotgun (WGS) entry which is preliminary data.</text>
</comment>
<dbReference type="EMBL" id="AXCJ01000001">
    <property type="protein sequence ID" value="ETO91863.1"/>
    <property type="molecule type" value="Genomic_DNA"/>
</dbReference>
<evidence type="ECO:0000313" key="2">
    <source>
        <dbReference type="EMBL" id="ETO91863.1"/>
    </source>
</evidence>
<dbReference type="SUPFAM" id="SSF141868">
    <property type="entry name" value="EAL domain-like"/>
    <property type="match status" value="1"/>
</dbReference>
<dbReference type="Pfam" id="PF00563">
    <property type="entry name" value="EAL"/>
    <property type="match status" value="1"/>
</dbReference>
<protein>
    <submittedName>
        <fullName evidence="2">EAL domain protein</fullName>
    </submittedName>
</protein>
<reference evidence="2 3" key="1">
    <citation type="journal article" date="2013" name="PLoS ONE">
        <title>Bacterial endosymbiosis in a chordate host: long-term co-evolution and conservation of secondary metabolism.</title>
        <authorList>
            <person name="Kwan J.C."/>
            <person name="Schmidt E.W."/>
        </authorList>
    </citation>
    <scope>NUCLEOTIDE SEQUENCE [LARGE SCALE GENOMIC DNA]</scope>
    <source>
        <strain evidence="3">L6</strain>
    </source>
</reference>
<evidence type="ECO:0000259" key="1">
    <source>
        <dbReference type="PROSITE" id="PS50883"/>
    </source>
</evidence>
<organism evidence="2 3">
    <name type="scientific">Candidatus Xenolissoclinum pacificiensis L6</name>
    <dbReference type="NCBI Taxonomy" id="1401685"/>
    <lineage>
        <taxon>Bacteria</taxon>
        <taxon>Pseudomonadati</taxon>
        <taxon>Pseudomonadota</taxon>
        <taxon>Alphaproteobacteria</taxon>
        <taxon>Rickettsiales</taxon>
        <taxon>Anaplasmataceae</taxon>
        <taxon>Candidatus Xenolissoclinum</taxon>
    </lineage>
</organism>
<sequence>MSPFYDYRLVCKLKSVGIGKCCIVTIKNIIALSEIYGISGLEEHLSSLFLEIANKFYAFSYRLSIDSFVFIISQETNVIEIHRLLESSAIGKQKRYIKCSIGVSDFSPESDVEILYRTHILSKIALKNNVSILYDDHTKMLDEIMERDYYAFIVKHNVLESSVQTWYQPIVSTNDVKTKVFHEVLARFQYKGNILENTSQLIRSAESYGIIQMLDTYMLHNVIKTLEANPKVRLAFNVSGLSINDDAWLDNFVNTLKRNPFSQRVIVEISESTPRDNIHDLAKRIEIMKTSKCEVAIDDFGMGHSSFLDLQHLSIDYLKIHHSFTNDLANNVKSQKILKSLVNLAQAFDIKTIVERVQNDADGQIIINSGVDYIQGFAFGKPSVSLKC</sequence>